<accession>A0AAE9L4D1</accession>
<dbReference type="RefSeq" id="WP_144202268.1">
    <property type="nucleotide sequence ID" value="NZ_CAJPVH010000001.1"/>
</dbReference>
<evidence type="ECO:0000313" key="4">
    <source>
        <dbReference type="Proteomes" id="UP000318943"/>
    </source>
</evidence>
<feature type="compositionally biased region" description="Basic and acidic residues" evidence="1">
    <location>
        <begin position="87"/>
        <end position="104"/>
    </location>
</feature>
<name>A0AAE9L4D1_9BURK</name>
<keyword evidence="4" id="KW-1185">Reference proteome</keyword>
<feature type="compositionally biased region" description="Low complexity" evidence="1">
    <location>
        <begin position="43"/>
        <end position="63"/>
    </location>
</feature>
<dbReference type="EMBL" id="VCIZ01000020">
    <property type="protein sequence ID" value="TSP09873.1"/>
    <property type="molecule type" value="Genomic_DNA"/>
</dbReference>
<dbReference type="EMBL" id="CP097331">
    <property type="protein sequence ID" value="URF08007.1"/>
    <property type="molecule type" value="Genomic_DNA"/>
</dbReference>
<dbReference type="AlphaFoldDB" id="A0AAE9L4D1"/>
<evidence type="ECO:0000313" key="2">
    <source>
        <dbReference type="EMBL" id="TSP09873.1"/>
    </source>
</evidence>
<proteinExistence type="predicted"/>
<dbReference type="Proteomes" id="UP000318943">
    <property type="component" value="Unassembled WGS sequence"/>
</dbReference>
<gene>
    <name evidence="2" type="ORF">FGG12_25430</name>
    <name evidence="3" type="ORF">M5D45_22905</name>
</gene>
<reference evidence="3" key="3">
    <citation type="submission" date="2022-05" db="EMBL/GenBank/DDBJ databases">
        <authorList>
            <person name="Kunte H.-J."/>
        </authorList>
    </citation>
    <scope>NUCLEOTIDE SEQUENCE</scope>
    <source>
        <strain evidence="3">G5</strain>
    </source>
</reference>
<sequence>MPFAYAGTRRRRNRDRRRNHDAVSADAGQRGDNPQAPQSGTESGAQSGAQSSPQSGPQSGPQSNPLAERGKQEGRGNASPGEDEQDLHDPGSRDPDAPPVDNRS</sequence>
<dbReference type="KEGG" id="ccam:M5D45_22905"/>
<feature type="region of interest" description="Disordered" evidence="1">
    <location>
        <begin position="1"/>
        <end position="104"/>
    </location>
</feature>
<evidence type="ECO:0000313" key="3">
    <source>
        <dbReference type="EMBL" id="URF08007.1"/>
    </source>
</evidence>
<feature type="compositionally biased region" description="Basic residues" evidence="1">
    <location>
        <begin position="8"/>
        <end position="17"/>
    </location>
</feature>
<protein>
    <submittedName>
        <fullName evidence="3">Uncharacterized protein</fullName>
    </submittedName>
</protein>
<evidence type="ECO:0000313" key="5">
    <source>
        <dbReference type="Proteomes" id="UP001056132"/>
    </source>
</evidence>
<reference evidence="3" key="2">
    <citation type="journal article" date="2022" name="Microbiol. Resour. Announc.">
        <title>Genome Sequence of Cupriavidus campinensis Strain G5, a Member of a Bacterial Consortium Capable of Polyethylene Degradation.</title>
        <authorList>
            <person name="Schneider B."/>
            <person name="Pfeiffer F."/>
            <person name="Dyall-Smith M."/>
            <person name="Kunte H.J."/>
        </authorList>
    </citation>
    <scope>NUCLEOTIDE SEQUENCE</scope>
    <source>
        <strain evidence="3">G5</strain>
    </source>
</reference>
<dbReference type="Proteomes" id="UP001056132">
    <property type="component" value="Chromosome 2"/>
</dbReference>
<evidence type="ECO:0000256" key="1">
    <source>
        <dbReference type="SAM" id="MobiDB-lite"/>
    </source>
</evidence>
<reference evidence="2 4" key="1">
    <citation type="submission" date="2019-05" db="EMBL/GenBank/DDBJ databases">
        <title>Whole genome sequence analysis of Cupriavidus campinensis S14E4C strain.</title>
        <authorList>
            <person name="Abbaszade G."/>
            <person name="Szabo A."/>
            <person name="Toumi M."/>
            <person name="Toth E."/>
        </authorList>
    </citation>
    <scope>NUCLEOTIDE SEQUENCE [LARGE SCALE GENOMIC DNA]</scope>
    <source>
        <strain evidence="2 4">S14E4C</strain>
    </source>
</reference>
<organism evidence="3 5">
    <name type="scientific">Cupriavidus campinensis</name>
    <dbReference type="NCBI Taxonomy" id="151783"/>
    <lineage>
        <taxon>Bacteria</taxon>
        <taxon>Pseudomonadati</taxon>
        <taxon>Pseudomonadota</taxon>
        <taxon>Betaproteobacteria</taxon>
        <taxon>Burkholderiales</taxon>
        <taxon>Burkholderiaceae</taxon>
        <taxon>Cupriavidus</taxon>
    </lineage>
</organism>